<dbReference type="SUPFAM" id="SSF56672">
    <property type="entry name" value="DNA/RNA polymerases"/>
    <property type="match status" value="1"/>
</dbReference>
<dbReference type="Pfam" id="PF08284">
    <property type="entry name" value="RVP_2"/>
    <property type="match status" value="1"/>
</dbReference>
<dbReference type="PANTHER" id="PTHR24559:SF444">
    <property type="entry name" value="REVERSE TRANSCRIPTASE DOMAIN-CONTAINING PROTEIN"/>
    <property type="match status" value="1"/>
</dbReference>
<protein>
    <recommendedName>
        <fullName evidence="1">Reverse transcriptase domain-containing protein</fullName>
    </recommendedName>
</protein>
<dbReference type="PANTHER" id="PTHR24559">
    <property type="entry name" value="TRANSPOSON TY3-I GAG-POL POLYPROTEIN"/>
    <property type="match status" value="1"/>
</dbReference>
<feature type="domain" description="Reverse transcriptase" evidence="1">
    <location>
        <begin position="303"/>
        <end position="419"/>
    </location>
</feature>
<gene>
    <name evidence="2" type="ordered locus">AALP_Aa7g089000</name>
</gene>
<dbReference type="Pfam" id="PF00078">
    <property type="entry name" value="RVT_1"/>
    <property type="match status" value="1"/>
</dbReference>
<dbReference type="InterPro" id="IPR043128">
    <property type="entry name" value="Rev_trsase/Diguanyl_cyclase"/>
</dbReference>
<sequence length="538" mass="60153">MSYPVHWSLEDEQAQIRRFLRGLRIDLRTRCRGIRFVSRAELLETAAQTEEDRREQAAVIVQQFSLGGLCSRCSRWVLAKAVSLRRDRRGSGKTLRDRARVAEGAMVVGVWITRRQVARSRLRLESLGCVISVIAAMQRPPAIAALGEPSSRPITGFLAHEICVGTLFMGGYESHVLFDSGASNCFITPDHTERSGIRSDVGERNGPFMVAGGEFLTTHGWARDVDILVAGELMPADLMISPVELYDVILGPGITPLSKAPYRMDPAELAELKKQLEDLLDKGFIRPNTSQWGAPVLFGKKNDGYHEIPIDEVDVRKTTSRTGYGHFEFVVMPFGLTNAPAAFMRLMNGVFQEYLDEFVIIFIDDILVYSKSLEDHEREMGFLNHIFSADVVSVDPTKIQSIRDWPGQRNATEIRSFLGLPGYYRRFVKGFTIMAHSMTKLTRKDVPFVWSADCELSFGKLKMILTSTPVLVLPELAEPFGLAAVDQTDLLSKIRVAQEKDQELVDLSKAASSEYQVSATGTILVYGRVCVPKDEDLR</sequence>
<dbReference type="eggNOG" id="KOG0017">
    <property type="taxonomic scope" value="Eukaryota"/>
</dbReference>
<dbReference type="InterPro" id="IPR000477">
    <property type="entry name" value="RT_dom"/>
</dbReference>
<proteinExistence type="predicted"/>
<dbReference type="Gene3D" id="2.40.70.10">
    <property type="entry name" value="Acid Proteases"/>
    <property type="match status" value="1"/>
</dbReference>
<dbReference type="Gene3D" id="3.10.10.10">
    <property type="entry name" value="HIV Type 1 Reverse Transcriptase, subunit A, domain 1"/>
    <property type="match status" value="2"/>
</dbReference>
<reference evidence="3" key="1">
    <citation type="journal article" date="2015" name="Nat. Plants">
        <title>Genome expansion of Arabis alpina linked with retrotransposition and reduced symmetric DNA methylation.</title>
        <authorList>
            <person name="Willing E.M."/>
            <person name="Rawat V."/>
            <person name="Mandakova T."/>
            <person name="Maumus F."/>
            <person name="James G.V."/>
            <person name="Nordstroem K.J."/>
            <person name="Becker C."/>
            <person name="Warthmann N."/>
            <person name="Chica C."/>
            <person name="Szarzynska B."/>
            <person name="Zytnicki M."/>
            <person name="Albani M.C."/>
            <person name="Kiefer C."/>
            <person name="Bergonzi S."/>
            <person name="Castaings L."/>
            <person name="Mateos J.L."/>
            <person name="Berns M.C."/>
            <person name="Bujdoso N."/>
            <person name="Piofczyk T."/>
            <person name="de Lorenzo L."/>
            <person name="Barrero-Sicilia C."/>
            <person name="Mateos I."/>
            <person name="Piednoel M."/>
            <person name="Hagmann J."/>
            <person name="Chen-Min-Tao R."/>
            <person name="Iglesias-Fernandez R."/>
            <person name="Schuster S.C."/>
            <person name="Alonso-Blanco C."/>
            <person name="Roudier F."/>
            <person name="Carbonero P."/>
            <person name="Paz-Ares J."/>
            <person name="Davis S.J."/>
            <person name="Pecinka A."/>
            <person name="Quesneville H."/>
            <person name="Colot V."/>
            <person name="Lysak M.A."/>
            <person name="Weigel D."/>
            <person name="Coupland G."/>
            <person name="Schneeberger K."/>
        </authorList>
    </citation>
    <scope>NUCLEOTIDE SEQUENCE [LARGE SCALE GENOMIC DNA]</scope>
    <source>
        <strain evidence="3">cv. Pajares</strain>
    </source>
</reference>
<dbReference type="FunFam" id="3.30.70.270:FF:000020">
    <property type="entry name" value="Transposon Tf2-6 polyprotein-like Protein"/>
    <property type="match status" value="1"/>
</dbReference>
<keyword evidence="3" id="KW-1185">Reference proteome</keyword>
<organism evidence="2 3">
    <name type="scientific">Arabis alpina</name>
    <name type="common">Alpine rock-cress</name>
    <dbReference type="NCBI Taxonomy" id="50452"/>
    <lineage>
        <taxon>Eukaryota</taxon>
        <taxon>Viridiplantae</taxon>
        <taxon>Streptophyta</taxon>
        <taxon>Embryophyta</taxon>
        <taxon>Tracheophyta</taxon>
        <taxon>Spermatophyta</taxon>
        <taxon>Magnoliopsida</taxon>
        <taxon>eudicotyledons</taxon>
        <taxon>Gunneridae</taxon>
        <taxon>Pentapetalae</taxon>
        <taxon>rosids</taxon>
        <taxon>malvids</taxon>
        <taxon>Brassicales</taxon>
        <taxon>Brassicaceae</taxon>
        <taxon>Arabideae</taxon>
        <taxon>Arabis</taxon>
    </lineage>
</organism>
<dbReference type="Gene3D" id="3.30.70.270">
    <property type="match status" value="2"/>
</dbReference>
<name>A0A087GGU8_ARAAL</name>
<accession>A0A087GGU8</accession>
<dbReference type="CDD" id="cd00303">
    <property type="entry name" value="retropepsin_like"/>
    <property type="match status" value="1"/>
</dbReference>
<dbReference type="AlphaFoldDB" id="A0A087GGU8"/>
<evidence type="ECO:0000313" key="2">
    <source>
        <dbReference type="EMBL" id="KFK29100.1"/>
    </source>
</evidence>
<dbReference type="EMBL" id="CM002875">
    <property type="protein sequence ID" value="KFK29100.1"/>
    <property type="molecule type" value="Genomic_DNA"/>
</dbReference>
<dbReference type="InterPro" id="IPR021109">
    <property type="entry name" value="Peptidase_aspartic_dom_sf"/>
</dbReference>
<dbReference type="InterPro" id="IPR053134">
    <property type="entry name" value="RNA-dir_DNA_polymerase"/>
</dbReference>
<dbReference type="InterPro" id="IPR043502">
    <property type="entry name" value="DNA/RNA_pol_sf"/>
</dbReference>
<evidence type="ECO:0000259" key="1">
    <source>
        <dbReference type="Pfam" id="PF00078"/>
    </source>
</evidence>
<dbReference type="CDD" id="cd01647">
    <property type="entry name" value="RT_LTR"/>
    <property type="match status" value="1"/>
</dbReference>
<dbReference type="Gramene" id="KFK29100">
    <property type="protein sequence ID" value="KFK29100"/>
    <property type="gene ID" value="AALP_AA7G089000"/>
</dbReference>
<dbReference type="Proteomes" id="UP000029120">
    <property type="component" value="Chromosome 7"/>
</dbReference>
<evidence type="ECO:0000313" key="3">
    <source>
        <dbReference type="Proteomes" id="UP000029120"/>
    </source>
</evidence>
<dbReference type="OrthoDB" id="415724at2759"/>